<evidence type="ECO:0000313" key="9">
    <source>
        <dbReference type="EMBL" id="MBB6334043.1"/>
    </source>
</evidence>
<feature type="domain" description="NADH:quinone oxidoreductase/Mrp antiporter transmembrane" evidence="7">
    <location>
        <begin position="159"/>
        <end position="435"/>
    </location>
</feature>
<keyword evidence="10" id="KW-1185">Reference proteome</keyword>
<feature type="domain" description="NADH-Ubiquinone oxidoreductase (complex I) chain 5 N-terminal" evidence="8">
    <location>
        <begin position="92"/>
        <end position="142"/>
    </location>
</feature>
<feature type="transmembrane region" description="Helical" evidence="6">
    <location>
        <begin position="295"/>
        <end position="319"/>
    </location>
</feature>
<dbReference type="RefSeq" id="WP_184451790.1">
    <property type="nucleotide sequence ID" value="NZ_JACHMK010000001.1"/>
</dbReference>
<feature type="transmembrane region" description="Helical" evidence="6">
    <location>
        <begin position="141"/>
        <end position="158"/>
    </location>
</feature>
<gene>
    <name evidence="9" type="ORF">HD592_000608</name>
</gene>
<sequence length="661" mass="69258">MFASLALLGAEGSAAVEPVAATGAASWAWLMIAVPLASFAVLILAGRRSDRWGHLLATCASWFSFIVGAVIVAQMLGADESSRRMTSTLFSWIPAGDFKIDFGTLVDPLSMTFVVLVTFVGSLIHVYAIAYMEHDADRRRFFAYLNLFIAAMLTLVLADSYAVLFVGWEGVGLASYLLIGFWNHVPANASAANKAFIMNRVGDMGMLAAMMAMVANFNSVRFADVSAQVGAIPTAQATAIGLFLLVAACGKSAQFPLQAWLGDAMAGPTPVSALIHAATMVTAGVYLVVRSGAVYVAAPAAATAVAIIGAITLLFGAIVGSAKDDMKKVLAASTMSQIGYMMLGAGLGPIGWAFAIFHLFTHGFFKALMFLGAGSVMHGMADQVNMRRFGALRTAMKITWATFMMGWLAILGVPPFSGFWSKDKIIEAAFAAHTFGGAEAPWMGWVLGLVALFGAGLTAFYMSRLFFMTFHGTARWTTQAEGAPVHPHESGPLMTVPMIVLALGAILIGGLMSIGDFFTHWLAPAIGGVEHAEPVLPVVVIQVATLVLVLLGAWIAWRRYGAVEVPKAVPAGSALTEAARKDLYQDEVNGTLFIAPAAALAKGAALGDAKAVDGIVSGVAKGSSALGKLIGATQTGYVRTYAAYILGGALCALAIVLGFRL</sequence>
<dbReference type="AlphaFoldDB" id="A0A923IX52"/>
<organism evidence="9 10">
    <name type="scientific">Schaalia hyovaginalis</name>
    <dbReference type="NCBI Taxonomy" id="29316"/>
    <lineage>
        <taxon>Bacteria</taxon>
        <taxon>Bacillati</taxon>
        <taxon>Actinomycetota</taxon>
        <taxon>Actinomycetes</taxon>
        <taxon>Actinomycetales</taxon>
        <taxon>Actinomycetaceae</taxon>
        <taxon>Schaalia</taxon>
    </lineage>
</organism>
<evidence type="ECO:0000259" key="8">
    <source>
        <dbReference type="Pfam" id="PF00662"/>
    </source>
</evidence>
<evidence type="ECO:0000256" key="3">
    <source>
        <dbReference type="ARBA" id="ARBA00022989"/>
    </source>
</evidence>
<feature type="transmembrane region" description="Helical" evidence="6">
    <location>
        <begin position="52"/>
        <end position="76"/>
    </location>
</feature>
<dbReference type="GO" id="GO:0016020">
    <property type="term" value="C:membrane"/>
    <property type="evidence" value="ECO:0007669"/>
    <property type="project" value="UniProtKB-SubCell"/>
</dbReference>
<evidence type="ECO:0000256" key="1">
    <source>
        <dbReference type="ARBA" id="ARBA00004127"/>
    </source>
</evidence>
<dbReference type="PANTHER" id="PTHR42829:SF2">
    <property type="entry name" value="NADH-UBIQUINONE OXIDOREDUCTASE CHAIN 5"/>
    <property type="match status" value="1"/>
</dbReference>
<feature type="transmembrane region" description="Helical" evidence="6">
    <location>
        <begin position="271"/>
        <end position="289"/>
    </location>
</feature>
<dbReference type="GO" id="GO:0008137">
    <property type="term" value="F:NADH dehydrogenase (ubiquinone) activity"/>
    <property type="evidence" value="ECO:0007669"/>
    <property type="project" value="InterPro"/>
</dbReference>
<dbReference type="Proteomes" id="UP000617426">
    <property type="component" value="Unassembled WGS sequence"/>
</dbReference>
<feature type="transmembrane region" description="Helical" evidence="6">
    <location>
        <begin position="440"/>
        <end position="461"/>
    </location>
</feature>
<dbReference type="NCBIfam" id="TIGR01974">
    <property type="entry name" value="NDH_I_L"/>
    <property type="match status" value="1"/>
</dbReference>
<name>A0A923IX52_9ACTO</name>
<feature type="transmembrane region" description="Helical" evidence="6">
    <location>
        <begin position="499"/>
        <end position="523"/>
    </location>
</feature>
<evidence type="ECO:0000256" key="4">
    <source>
        <dbReference type="ARBA" id="ARBA00023136"/>
    </source>
</evidence>
<feature type="transmembrane region" description="Helical" evidence="6">
    <location>
        <begin position="340"/>
        <end position="361"/>
    </location>
</feature>
<protein>
    <submittedName>
        <fullName evidence="9">NADH-quinone oxidoreductase subunit L</fullName>
    </submittedName>
</protein>
<dbReference type="EMBL" id="JACHMK010000001">
    <property type="protein sequence ID" value="MBB6334043.1"/>
    <property type="molecule type" value="Genomic_DNA"/>
</dbReference>
<feature type="transmembrane region" description="Helical" evidence="6">
    <location>
        <begin position="24"/>
        <end position="45"/>
    </location>
</feature>
<comment type="caution">
    <text evidence="9">The sequence shown here is derived from an EMBL/GenBank/DDBJ whole genome shotgun (WGS) entry which is preliminary data.</text>
</comment>
<dbReference type="PRINTS" id="PR01434">
    <property type="entry name" value="NADHDHGNASE5"/>
</dbReference>
<feature type="transmembrane region" description="Helical" evidence="6">
    <location>
        <begin position="398"/>
        <end position="420"/>
    </location>
</feature>
<accession>A0A923IX52</accession>
<dbReference type="GO" id="GO:0042773">
    <property type="term" value="P:ATP synthesis coupled electron transport"/>
    <property type="evidence" value="ECO:0007669"/>
    <property type="project" value="InterPro"/>
</dbReference>
<dbReference type="Pfam" id="PF00662">
    <property type="entry name" value="Proton_antipo_N"/>
    <property type="match status" value="1"/>
</dbReference>
<evidence type="ECO:0000256" key="5">
    <source>
        <dbReference type="RuleBase" id="RU000320"/>
    </source>
</evidence>
<evidence type="ECO:0000313" key="10">
    <source>
        <dbReference type="Proteomes" id="UP000617426"/>
    </source>
</evidence>
<comment type="subcellular location">
    <subcellularLocation>
        <location evidence="1">Endomembrane system</location>
        <topology evidence="1">Multi-pass membrane protein</topology>
    </subcellularLocation>
    <subcellularLocation>
        <location evidence="5">Membrane</location>
        <topology evidence="5">Multi-pass membrane protein</topology>
    </subcellularLocation>
</comment>
<dbReference type="GO" id="GO:0012505">
    <property type="term" value="C:endomembrane system"/>
    <property type="evidence" value="ECO:0007669"/>
    <property type="project" value="UniProtKB-SubCell"/>
</dbReference>
<feature type="transmembrane region" description="Helical" evidence="6">
    <location>
        <begin position="535"/>
        <end position="557"/>
    </location>
</feature>
<feature type="transmembrane region" description="Helical" evidence="6">
    <location>
        <begin position="109"/>
        <end position="129"/>
    </location>
</feature>
<feature type="transmembrane region" description="Helical" evidence="6">
    <location>
        <begin position="641"/>
        <end position="659"/>
    </location>
</feature>
<dbReference type="InterPro" id="IPR001516">
    <property type="entry name" value="Proton_antipo_N"/>
</dbReference>
<dbReference type="InterPro" id="IPR001750">
    <property type="entry name" value="ND/Mrp_TM"/>
</dbReference>
<feature type="transmembrane region" description="Helical" evidence="6">
    <location>
        <begin position="197"/>
        <end position="217"/>
    </location>
</feature>
<keyword evidence="4 6" id="KW-0472">Membrane</keyword>
<evidence type="ECO:0000256" key="6">
    <source>
        <dbReference type="SAM" id="Phobius"/>
    </source>
</evidence>
<dbReference type="Pfam" id="PF00361">
    <property type="entry name" value="Proton_antipo_M"/>
    <property type="match status" value="1"/>
</dbReference>
<keyword evidence="3 6" id="KW-1133">Transmembrane helix</keyword>
<dbReference type="NCBIfam" id="NF005141">
    <property type="entry name" value="PRK06590.1"/>
    <property type="match status" value="1"/>
</dbReference>
<dbReference type="GO" id="GO:0015990">
    <property type="term" value="P:electron transport coupled proton transport"/>
    <property type="evidence" value="ECO:0007669"/>
    <property type="project" value="TreeGrafter"/>
</dbReference>
<dbReference type="InterPro" id="IPR018393">
    <property type="entry name" value="NADHpl_OxRdtase_5_subgr"/>
</dbReference>
<proteinExistence type="predicted"/>
<evidence type="ECO:0000256" key="2">
    <source>
        <dbReference type="ARBA" id="ARBA00022692"/>
    </source>
</evidence>
<dbReference type="GO" id="GO:0003954">
    <property type="term" value="F:NADH dehydrogenase activity"/>
    <property type="evidence" value="ECO:0007669"/>
    <property type="project" value="TreeGrafter"/>
</dbReference>
<reference evidence="9" key="1">
    <citation type="submission" date="2020-08" db="EMBL/GenBank/DDBJ databases">
        <title>Sequencing the genomes of 1000 actinobacteria strains.</title>
        <authorList>
            <person name="Klenk H.-P."/>
        </authorList>
    </citation>
    <scope>NUCLEOTIDE SEQUENCE</scope>
    <source>
        <strain evidence="9">DSM 10695</strain>
    </source>
</reference>
<evidence type="ECO:0000259" key="7">
    <source>
        <dbReference type="Pfam" id="PF00361"/>
    </source>
</evidence>
<dbReference type="Gene3D" id="1.20.5.2700">
    <property type="match status" value="1"/>
</dbReference>
<dbReference type="InterPro" id="IPR003945">
    <property type="entry name" value="NU5C-like"/>
</dbReference>
<dbReference type="PANTHER" id="PTHR42829">
    <property type="entry name" value="NADH-UBIQUINONE OXIDOREDUCTASE CHAIN 5"/>
    <property type="match status" value="1"/>
</dbReference>
<feature type="transmembrane region" description="Helical" evidence="6">
    <location>
        <begin position="229"/>
        <end position="250"/>
    </location>
</feature>
<keyword evidence="2 5" id="KW-0812">Transmembrane</keyword>
<dbReference type="PRINTS" id="PR01435">
    <property type="entry name" value="NPOXDRDTASE5"/>
</dbReference>